<keyword evidence="1" id="KW-0805">Transcription regulation</keyword>
<evidence type="ECO:0000259" key="4">
    <source>
        <dbReference type="SMART" id="SM00895"/>
    </source>
</evidence>
<reference evidence="5 6" key="1">
    <citation type="submission" date="2020-01" db="EMBL/GenBank/DDBJ databases">
        <title>Sphingomonas sp. strain CSW-10.</title>
        <authorList>
            <person name="Chen W.-M."/>
        </authorList>
    </citation>
    <scope>NUCLEOTIDE SEQUENCE [LARGE SCALE GENOMIC DNA]</scope>
    <source>
        <strain evidence="5 6">CSW-10</strain>
    </source>
</reference>
<dbReference type="EMBL" id="CP053015">
    <property type="protein sequence ID" value="QJQ31396.1"/>
    <property type="molecule type" value="Genomic_DNA"/>
</dbReference>
<dbReference type="Proteomes" id="UP000503018">
    <property type="component" value="Chromosome"/>
</dbReference>
<dbReference type="PANTHER" id="PTHR43537:SF5">
    <property type="entry name" value="UXU OPERON TRANSCRIPTIONAL REGULATOR"/>
    <property type="match status" value="1"/>
</dbReference>
<dbReference type="KEGG" id="slan:GV829_02145"/>
<evidence type="ECO:0000256" key="1">
    <source>
        <dbReference type="ARBA" id="ARBA00023015"/>
    </source>
</evidence>
<dbReference type="InterPro" id="IPR036390">
    <property type="entry name" value="WH_DNA-bd_sf"/>
</dbReference>
<dbReference type="AlphaFoldDB" id="A0A6M4ARR1"/>
<evidence type="ECO:0000313" key="5">
    <source>
        <dbReference type="EMBL" id="QJQ31396.1"/>
    </source>
</evidence>
<evidence type="ECO:0000256" key="3">
    <source>
        <dbReference type="ARBA" id="ARBA00023163"/>
    </source>
</evidence>
<dbReference type="GO" id="GO:0003677">
    <property type="term" value="F:DNA binding"/>
    <property type="evidence" value="ECO:0007669"/>
    <property type="project" value="UniProtKB-KW"/>
</dbReference>
<dbReference type="SUPFAM" id="SSF46785">
    <property type="entry name" value="Winged helix' DNA-binding domain"/>
    <property type="match status" value="1"/>
</dbReference>
<evidence type="ECO:0000313" key="6">
    <source>
        <dbReference type="Proteomes" id="UP000503018"/>
    </source>
</evidence>
<keyword evidence="6" id="KW-1185">Reference proteome</keyword>
<dbReference type="InterPro" id="IPR011711">
    <property type="entry name" value="GntR_C"/>
</dbReference>
<organism evidence="5 6">
    <name type="scientific">Sphingomonas lacunae</name>
    <dbReference type="NCBI Taxonomy" id="2698828"/>
    <lineage>
        <taxon>Bacteria</taxon>
        <taxon>Pseudomonadati</taxon>
        <taxon>Pseudomonadota</taxon>
        <taxon>Alphaproteobacteria</taxon>
        <taxon>Sphingomonadales</taxon>
        <taxon>Sphingomonadaceae</taxon>
        <taxon>Sphingomonas</taxon>
    </lineage>
</organism>
<dbReference type="Gene3D" id="1.20.120.530">
    <property type="entry name" value="GntR ligand-binding domain-like"/>
    <property type="match status" value="1"/>
</dbReference>
<name>A0A6M4ARR1_9SPHN</name>
<protein>
    <submittedName>
        <fullName evidence="5">FadR family transcriptional regulator</fullName>
    </submittedName>
</protein>
<dbReference type="SMART" id="SM00895">
    <property type="entry name" value="FCD"/>
    <property type="match status" value="1"/>
</dbReference>
<dbReference type="Gene3D" id="1.10.10.10">
    <property type="entry name" value="Winged helix-like DNA-binding domain superfamily/Winged helix DNA-binding domain"/>
    <property type="match status" value="1"/>
</dbReference>
<dbReference type="InterPro" id="IPR008920">
    <property type="entry name" value="TF_FadR/GntR_C"/>
</dbReference>
<keyword evidence="3" id="KW-0804">Transcription</keyword>
<dbReference type="InterPro" id="IPR036388">
    <property type="entry name" value="WH-like_DNA-bd_sf"/>
</dbReference>
<keyword evidence="2" id="KW-0238">DNA-binding</keyword>
<proteinExistence type="predicted"/>
<dbReference type="RefSeq" id="WP_169943613.1">
    <property type="nucleotide sequence ID" value="NZ_CP053015.1"/>
</dbReference>
<sequence>MAGGFDESRNGDTLVARTARALSALSLAEQEGSYLGAEDDLLARLGVSRPTLRQAAKIVESDRLISVRRGLRGGFYAERPNAADAIRSLARYLRLNGASLSDIVQVTRPISEEACGLAAINGSEPQRERMRQFAGRIDNNDSRLDIVAAETELGRLIAEMSGNPAIQLITEISFAFGLEEQDLGFFAHEADRAEARRTQHAICDAILARDPDIARLMVRRRGVMINRWIERAAKASPHHGAPDA</sequence>
<dbReference type="Pfam" id="PF07729">
    <property type="entry name" value="FCD"/>
    <property type="match status" value="1"/>
</dbReference>
<dbReference type="SUPFAM" id="SSF48008">
    <property type="entry name" value="GntR ligand-binding domain-like"/>
    <property type="match status" value="1"/>
</dbReference>
<gene>
    <name evidence="5" type="ORF">GV829_02145</name>
</gene>
<feature type="domain" description="GntR C-terminal" evidence="4">
    <location>
        <begin position="102"/>
        <end position="224"/>
    </location>
</feature>
<dbReference type="PANTHER" id="PTHR43537">
    <property type="entry name" value="TRANSCRIPTIONAL REGULATOR, GNTR FAMILY"/>
    <property type="match status" value="1"/>
</dbReference>
<evidence type="ECO:0000256" key="2">
    <source>
        <dbReference type="ARBA" id="ARBA00023125"/>
    </source>
</evidence>
<accession>A0A6M4ARR1</accession>